<keyword evidence="1" id="KW-0732">Signal</keyword>
<dbReference type="KEGG" id="mlr:MELLADRAFT_109205"/>
<dbReference type="HOGENOM" id="CLU_1518202_0_0_1"/>
<dbReference type="RefSeq" id="XP_007413194.1">
    <property type="nucleotide sequence ID" value="XM_007413132.1"/>
</dbReference>
<organism evidence="3">
    <name type="scientific">Melampsora larici-populina (strain 98AG31 / pathotype 3-4-7)</name>
    <name type="common">Poplar leaf rust fungus</name>
    <dbReference type="NCBI Taxonomy" id="747676"/>
    <lineage>
        <taxon>Eukaryota</taxon>
        <taxon>Fungi</taxon>
        <taxon>Dikarya</taxon>
        <taxon>Basidiomycota</taxon>
        <taxon>Pucciniomycotina</taxon>
        <taxon>Pucciniomycetes</taxon>
        <taxon>Pucciniales</taxon>
        <taxon>Melampsoraceae</taxon>
        <taxon>Melampsora</taxon>
    </lineage>
</organism>
<proteinExistence type="predicted"/>
<dbReference type="GeneID" id="18923688"/>
<protein>
    <recommendedName>
        <fullName evidence="4">Secreted protein</fullName>
    </recommendedName>
</protein>
<dbReference type="VEuPathDB" id="FungiDB:MELLADRAFT_109205"/>
<evidence type="ECO:0008006" key="4">
    <source>
        <dbReference type="Google" id="ProtNLM"/>
    </source>
</evidence>
<evidence type="ECO:0000256" key="1">
    <source>
        <dbReference type="SAM" id="SignalP"/>
    </source>
</evidence>
<name>F4RVQ5_MELLP</name>
<dbReference type="InParanoid" id="F4RVQ5"/>
<sequence length="177" mass="19831">MTRISFLSIHVILLLLPLLYCFAFHVPLLSKPAITKLDKNGDDLKTLLLEDSFTAFQAGQEKLNQGNLKSIIDTTKLIGTFKNIFKAKTRPKTPESEVLITWEVCYDIAQKIFESSESSEVKSMAKAVLDLGSDFDFHQHDPRFKMGDVISAITLHSISLENDSLDTAEKIWSVGVL</sequence>
<accession>F4RVQ5</accession>
<dbReference type="AlphaFoldDB" id="F4RVQ5"/>
<reference evidence="3" key="1">
    <citation type="journal article" date="2011" name="Proc. Natl. Acad. Sci. U.S.A.">
        <title>Obligate biotrophy features unraveled by the genomic analysis of rust fungi.</title>
        <authorList>
            <person name="Duplessis S."/>
            <person name="Cuomo C.A."/>
            <person name="Lin Y.-C."/>
            <person name="Aerts A."/>
            <person name="Tisserant E."/>
            <person name="Veneault-Fourrey C."/>
            <person name="Joly D.L."/>
            <person name="Hacquard S."/>
            <person name="Amselem J."/>
            <person name="Cantarel B.L."/>
            <person name="Chiu R."/>
            <person name="Coutinho P.M."/>
            <person name="Feau N."/>
            <person name="Field M."/>
            <person name="Frey P."/>
            <person name="Gelhaye E."/>
            <person name="Goldberg J."/>
            <person name="Grabherr M.G."/>
            <person name="Kodira C.D."/>
            <person name="Kohler A."/>
            <person name="Kuees U."/>
            <person name="Lindquist E.A."/>
            <person name="Lucas S.M."/>
            <person name="Mago R."/>
            <person name="Mauceli E."/>
            <person name="Morin E."/>
            <person name="Murat C."/>
            <person name="Pangilinan J.L."/>
            <person name="Park R."/>
            <person name="Pearson M."/>
            <person name="Quesneville H."/>
            <person name="Rouhier N."/>
            <person name="Sakthikumar S."/>
            <person name="Salamov A.A."/>
            <person name="Schmutz J."/>
            <person name="Selles B."/>
            <person name="Shapiro H."/>
            <person name="Tanguay P."/>
            <person name="Tuskan G.A."/>
            <person name="Henrissat B."/>
            <person name="Van de Peer Y."/>
            <person name="Rouze P."/>
            <person name="Ellis J.G."/>
            <person name="Dodds P.N."/>
            <person name="Schein J.E."/>
            <person name="Zhong S."/>
            <person name="Hamelin R.C."/>
            <person name="Grigoriev I.V."/>
            <person name="Szabo L.J."/>
            <person name="Martin F."/>
        </authorList>
    </citation>
    <scope>NUCLEOTIDE SEQUENCE [LARGE SCALE GENOMIC DNA]</scope>
    <source>
        <strain evidence="3">98AG31 / pathotype 3-4-7</strain>
    </source>
</reference>
<feature type="chain" id="PRO_5003318015" description="Secreted protein" evidence="1">
    <location>
        <begin position="24"/>
        <end position="177"/>
    </location>
</feature>
<gene>
    <name evidence="2" type="ORF">MELLADRAFT_109205</name>
</gene>
<dbReference type="EMBL" id="GL883124">
    <property type="protein sequence ID" value="EGG03400.1"/>
    <property type="molecule type" value="Genomic_DNA"/>
</dbReference>
<evidence type="ECO:0000313" key="3">
    <source>
        <dbReference type="Proteomes" id="UP000001072"/>
    </source>
</evidence>
<feature type="signal peptide" evidence="1">
    <location>
        <begin position="1"/>
        <end position="23"/>
    </location>
</feature>
<evidence type="ECO:0000313" key="2">
    <source>
        <dbReference type="EMBL" id="EGG03400.1"/>
    </source>
</evidence>
<keyword evidence="3" id="KW-1185">Reference proteome</keyword>
<dbReference type="Proteomes" id="UP000001072">
    <property type="component" value="Unassembled WGS sequence"/>
</dbReference>